<accession>D0BJ90</accession>
<sequence length="140" mass="16521">MKVIYVLDKNNGVLFNHRRQSRDAFLVENIVSKVKQENGTLFVSDYSKELFEGTDVSIQSLAEFDLSCAKENDFVFIENEDIQLEDYKGDLDYYFYKWPSIYPSDKTLELPLNDAEVVKKEQFNGNSHDEIYLEIWRKNK</sequence>
<keyword evidence="2" id="KW-1185">Reference proteome</keyword>
<reference evidence="1" key="2">
    <citation type="submission" date="2011-10" db="EMBL/GenBank/DDBJ databases">
        <title>The Genome Sequence of Granulicatella elegans ATCC 700633.</title>
        <authorList>
            <consortium name="The Broad Institute Genome Sequencing Platform"/>
            <consortium name="The Broad Institute Genome Sequencing Center for Infectious Disease"/>
            <person name="Earl A."/>
            <person name="Ward D."/>
            <person name="Feldgarden M."/>
            <person name="Gevers D."/>
            <person name="Sibley C.D."/>
            <person name="Field T.R."/>
            <person name="Grinwis M."/>
            <person name="Eshaghurshan C.S."/>
            <person name="Surette M.G."/>
            <person name="Young S.K."/>
            <person name="Zeng Q."/>
            <person name="Gargeya S."/>
            <person name="Fitzgerald M."/>
            <person name="Haas B."/>
            <person name="Abouelleil A."/>
            <person name="Alvarado L."/>
            <person name="Arachchi H.M."/>
            <person name="Berlin A."/>
            <person name="Brown A."/>
            <person name="Chapman S.B."/>
            <person name="Chen Z."/>
            <person name="Dunbar C."/>
            <person name="Freedman E."/>
            <person name="Gearin G."/>
            <person name="Goldberg J."/>
            <person name="Griggs A."/>
            <person name="Gujja S."/>
            <person name="Heiman D."/>
            <person name="Howarth C."/>
            <person name="Larson L."/>
            <person name="Lui A."/>
            <person name="MacDonald P.J.P."/>
            <person name="Montmayeur A."/>
            <person name="Murphy C."/>
            <person name="Neiman D."/>
            <person name="Pearson M."/>
            <person name="Priest M."/>
            <person name="Roberts A."/>
            <person name="Saif S."/>
            <person name="Shea T."/>
            <person name="Shenoy N."/>
            <person name="Sisk P."/>
            <person name="Stolte C."/>
            <person name="Sykes S."/>
            <person name="Wortman J."/>
            <person name="Nusbaum C."/>
            <person name="Birren B."/>
        </authorList>
    </citation>
    <scope>NUCLEOTIDE SEQUENCE [LARGE SCALE GENOMIC DNA]</scope>
    <source>
        <strain evidence="1">ATCC 700633</strain>
    </source>
</reference>
<dbReference type="Proteomes" id="UP000002939">
    <property type="component" value="Unassembled WGS sequence"/>
</dbReference>
<evidence type="ECO:0000313" key="1">
    <source>
        <dbReference type="EMBL" id="EEW93143.1"/>
    </source>
</evidence>
<dbReference type="HOGENOM" id="CLU_156560_0_0_9"/>
<dbReference type="AlphaFoldDB" id="D0BJ90"/>
<dbReference type="EMBL" id="ACRF02000016">
    <property type="protein sequence ID" value="EEW93143.1"/>
    <property type="molecule type" value="Genomic_DNA"/>
</dbReference>
<organism evidence="1 2">
    <name type="scientific">Granulicatella elegans ATCC 700633</name>
    <dbReference type="NCBI Taxonomy" id="626369"/>
    <lineage>
        <taxon>Bacteria</taxon>
        <taxon>Bacillati</taxon>
        <taxon>Bacillota</taxon>
        <taxon>Bacilli</taxon>
        <taxon>Lactobacillales</taxon>
        <taxon>Carnobacteriaceae</taxon>
        <taxon>Granulicatella</taxon>
    </lineage>
</organism>
<comment type="caution">
    <text evidence="1">The sequence shown here is derived from an EMBL/GenBank/DDBJ whole genome shotgun (WGS) entry which is preliminary data.</text>
</comment>
<dbReference type="OrthoDB" id="1851235at2"/>
<name>D0BJ90_9LACT</name>
<dbReference type="STRING" id="626369.HMPREF0446_00025"/>
<proteinExistence type="predicted"/>
<evidence type="ECO:0000313" key="2">
    <source>
        <dbReference type="Proteomes" id="UP000002939"/>
    </source>
</evidence>
<gene>
    <name evidence="1" type="ORF">HMPREF0446_00025</name>
</gene>
<protein>
    <submittedName>
        <fullName evidence="1">Uncharacterized protein</fullName>
    </submittedName>
</protein>
<reference evidence="1" key="1">
    <citation type="submission" date="2009-09" db="EMBL/GenBank/DDBJ databases">
        <authorList>
            <consortium name="The Broad Institute Genome Sequencing Platform"/>
            <person name="Ward D."/>
            <person name="Feldgarden M."/>
            <person name="Earl A."/>
            <person name="Young S.K."/>
            <person name="Zeng Q."/>
            <person name="Koehrsen M."/>
            <person name="Alvarado L."/>
            <person name="Berlin A."/>
            <person name="Bochicchio J."/>
            <person name="Borenstein D."/>
            <person name="Chapman S.B."/>
            <person name="Chen Z."/>
            <person name="Engels R."/>
            <person name="Freedman E."/>
            <person name="Gellesch M."/>
            <person name="Goldberg J."/>
            <person name="Griggs A."/>
            <person name="Gujja S."/>
            <person name="Heilman E."/>
            <person name="Heiman D."/>
            <person name="Hepburn T."/>
            <person name="Howarth C."/>
            <person name="Jen D."/>
            <person name="Larson L."/>
            <person name="Lewis B."/>
            <person name="Mehta T."/>
            <person name="Park D."/>
            <person name="Pearson M."/>
            <person name="Roberts A."/>
            <person name="Saif S."/>
            <person name="Shea T."/>
            <person name="Shenoy N."/>
            <person name="Sisk P."/>
            <person name="Stolte C."/>
            <person name="Sykes S."/>
            <person name="Thomson T."/>
            <person name="Walk T."/>
            <person name="White J."/>
            <person name="Yandava C."/>
            <person name="Sibley C.D."/>
            <person name="Field T.R."/>
            <person name="Grinwis M."/>
            <person name="Eshaghurshan C.S."/>
            <person name="Surette M.G."/>
            <person name="Haas B."/>
            <person name="Nusbaum C."/>
            <person name="Birren B."/>
        </authorList>
    </citation>
    <scope>NUCLEOTIDE SEQUENCE [LARGE SCALE GENOMIC DNA]</scope>
    <source>
        <strain evidence="1">ATCC 700633</strain>
    </source>
</reference>
<dbReference type="eggNOG" id="ENOG50303MT">
    <property type="taxonomic scope" value="Bacteria"/>
</dbReference>
<dbReference type="RefSeq" id="WP_006702298.1">
    <property type="nucleotide sequence ID" value="NZ_KI391971.1"/>
</dbReference>